<accession>A0A7V2F6G8</accession>
<evidence type="ECO:0000256" key="2">
    <source>
        <dbReference type="ARBA" id="ARBA00004496"/>
    </source>
</evidence>
<dbReference type="EMBL" id="DSGB01000004">
    <property type="protein sequence ID" value="HER95918.1"/>
    <property type="molecule type" value="Genomic_DNA"/>
</dbReference>
<dbReference type="CDD" id="cd06223">
    <property type="entry name" value="PRTases_typeI"/>
    <property type="match status" value="1"/>
</dbReference>
<dbReference type="GO" id="GO:0006168">
    <property type="term" value="P:adenine salvage"/>
    <property type="evidence" value="ECO:0007669"/>
    <property type="project" value="InterPro"/>
</dbReference>
<evidence type="ECO:0000256" key="11">
    <source>
        <dbReference type="HAMAP-Rule" id="MF_00004"/>
    </source>
</evidence>
<evidence type="ECO:0000256" key="4">
    <source>
        <dbReference type="ARBA" id="ARBA00008391"/>
    </source>
</evidence>
<dbReference type="NCBIfam" id="NF002634">
    <property type="entry name" value="PRK02304.1-3"/>
    <property type="match status" value="1"/>
</dbReference>
<keyword evidence="8 11" id="KW-0328">Glycosyltransferase</keyword>
<evidence type="ECO:0000256" key="5">
    <source>
        <dbReference type="ARBA" id="ARBA00011738"/>
    </source>
</evidence>
<dbReference type="HAMAP" id="MF_00004">
    <property type="entry name" value="Aden_phosphoribosyltr"/>
    <property type="match status" value="1"/>
</dbReference>
<dbReference type="UniPathway" id="UPA00588">
    <property type="reaction ID" value="UER00646"/>
</dbReference>
<dbReference type="GO" id="GO:0006166">
    <property type="term" value="P:purine ribonucleoside salvage"/>
    <property type="evidence" value="ECO:0007669"/>
    <property type="project" value="UniProtKB-UniRule"/>
</dbReference>
<dbReference type="EC" id="2.4.2.7" evidence="6 11"/>
<keyword evidence="7 11" id="KW-0963">Cytoplasm</keyword>
<dbReference type="SUPFAM" id="SSF53271">
    <property type="entry name" value="PRTase-like"/>
    <property type="match status" value="1"/>
</dbReference>
<keyword evidence="10 11" id="KW-0660">Purine salvage</keyword>
<reference evidence="13" key="1">
    <citation type="journal article" date="2020" name="mSystems">
        <title>Genome- and Community-Level Interaction Insights into Carbon Utilization and Element Cycling Functions of Hydrothermarchaeota in Hydrothermal Sediment.</title>
        <authorList>
            <person name="Zhou Z."/>
            <person name="Liu Y."/>
            <person name="Xu W."/>
            <person name="Pan J."/>
            <person name="Luo Z.H."/>
            <person name="Li M."/>
        </authorList>
    </citation>
    <scope>NUCLEOTIDE SEQUENCE [LARGE SCALE GENOMIC DNA]</scope>
    <source>
        <strain evidence="13">SpSt-143</strain>
    </source>
</reference>
<sequence>MNNVKTLETLKQAVRTIPDFPEPGVLFKDITPVLGHPELLRLAIEALLDPFQDQVITKVVGIESRGFILGGMLAHHLDAGFVPVRKKGKLPYKTLSESYQLEYGTDSIEMHVDAIEPGDRVLIHDDVIATGGTAEATIRLVERAGGQVVGCAFLIELMALKGRRRLPDHIPIHAVLQL</sequence>
<evidence type="ECO:0000256" key="8">
    <source>
        <dbReference type="ARBA" id="ARBA00022676"/>
    </source>
</evidence>
<comment type="function">
    <text evidence="11">Catalyzes a salvage reaction resulting in the formation of AMP, that is energically less costly than de novo synthesis.</text>
</comment>
<protein>
    <recommendedName>
        <fullName evidence="6 11">Adenine phosphoribosyltransferase</fullName>
        <shortName evidence="11">APRT</shortName>
        <ecNumber evidence="6 11">2.4.2.7</ecNumber>
    </recommendedName>
</protein>
<evidence type="ECO:0000256" key="1">
    <source>
        <dbReference type="ARBA" id="ARBA00000868"/>
    </source>
</evidence>
<evidence type="ECO:0000256" key="9">
    <source>
        <dbReference type="ARBA" id="ARBA00022679"/>
    </source>
</evidence>
<dbReference type="NCBIfam" id="NF002636">
    <property type="entry name" value="PRK02304.1-5"/>
    <property type="match status" value="1"/>
</dbReference>
<comment type="pathway">
    <text evidence="3 11">Purine metabolism; AMP biosynthesis via salvage pathway; AMP from adenine: step 1/1.</text>
</comment>
<feature type="domain" description="Phosphoribosyltransferase" evidence="12">
    <location>
        <begin position="37"/>
        <end position="161"/>
    </location>
</feature>
<evidence type="ECO:0000259" key="12">
    <source>
        <dbReference type="Pfam" id="PF00156"/>
    </source>
</evidence>
<dbReference type="InterPro" id="IPR050120">
    <property type="entry name" value="Adenine_PRTase"/>
</dbReference>
<name>A0A7V2F6G8_RHOMR</name>
<evidence type="ECO:0000313" key="13">
    <source>
        <dbReference type="EMBL" id="HER95918.1"/>
    </source>
</evidence>
<dbReference type="PANTHER" id="PTHR11776">
    <property type="entry name" value="ADENINE PHOSPHORIBOSYLTRANSFERASE"/>
    <property type="match status" value="1"/>
</dbReference>
<dbReference type="PANTHER" id="PTHR11776:SF7">
    <property type="entry name" value="PHOSPHORIBOSYLTRANSFERASE DOMAIN-CONTAINING PROTEIN"/>
    <property type="match status" value="1"/>
</dbReference>
<dbReference type="InterPro" id="IPR005764">
    <property type="entry name" value="Ade_phspho_trans"/>
</dbReference>
<evidence type="ECO:0000256" key="3">
    <source>
        <dbReference type="ARBA" id="ARBA00004659"/>
    </source>
</evidence>
<dbReference type="InterPro" id="IPR000836">
    <property type="entry name" value="PRTase_dom"/>
</dbReference>
<comment type="caution">
    <text evidence="13">The sequence shown here is derived from an EMBL/GenBank/DDBJ whole genome shotgun (WGS) entry which is preliminary data.</text>
</comment>
<proteinExistence type="inferred from homology"/>
<gene>
    <name evidence="11" type="primary">apt</name>
    <name evidence="13" type="ORF">ENO59_05305</name>
</gene>
<comment type="similarity">
    <text evidence="4 11">Belongs to the purine/pyrimidine phosphoribosyltransferase family.</text>
</comment>
<dbReference type="InterPro" id="IPR029057">
    <property type="entry name" value="PRTase-like"/>
</dbReference>
<evidence type="ECO:0000256" key="6">
    <source>
        <dbReference type="ARBA" id="ARBA00011893"/>
    </source>
</evidence>
<dbReference type="GO" id="GO:0003999">
    <property type="term" value="F:adenine phosphoribosyltransferase activity"/>
    <property type="evidence" value="ECO:0007669"/>
    <property type="project" value="UniProtKB-UniRule"/>
</dbReference>
<dbReference type="GO" id="GO:0044209">
    <property type="term" value="P:AMP salvage"/>
    <property type="evidence" value="ECO:0007669"/>
    <property type="project" value="UniProtKB-UniRule"/>
</dbReference>
<dbReference type="FunFam" id="3.40.50.2020:FF:000021">
    <property type="entry name" value="Adenine phosphoribosyltransferase"/>
    <property type="match status" value="1"/>
</dbReference>
<evidence type="ECO:0000256" key="10">
    <source>
        <dbReference type="ARBA" id="ARBA00022726"/>
    </source>
</evidence>
<comment type="subcellular location">
    <subcellularLocation>
        <location evidence="2 11">Cytoplasm</location>
    </subcellularLocation>
</comment>
<dbReference type="NCBIfam" id="TIGR01090">
    <property type="entry name" value="apt"/>
    <property type="match status" value="1"/>
</dbReference>
<comment type="subunit">
    <text evidence="5 11">Homodimer.</text>
</comment>
<dbReference type="Pfam" id="PF00156">
    <property type="entry name" value="Pribosyltran"/>
    <property type="match status" value="1"/>
</dbReference>
<evidence type="ECO:0000256" key="7">
    <source>
        <dbReference type="ARBA" id="ARBA00022490"/>
    </source>
</evidence>
<dbReference type="AlphaFoldDB" id="A0A7V2F6G8"/>
<dbReference type="GO" id="GO:0005737">
    <property type="term" value="C:cytoplasm"/>
    <property type="evidence" value="ECO:0007669"/>
    <property type="project" value="UniProtKB-SubCell"/>
</dbReference>
<keyword evidence="9 11" id="KW-0808">Transferase</keyword>
<dbReference type="Gene3D" id="3.40.50.2020">
    <property type="match status" value="1"/>
</dbReference>
<organism evidence="13">
    <name type="scientific">Rhodothermus marinus</name>
    <name type="common">Rhodothermus obamensis</name>
    <dbReference type="NCBI Taxonomy" id="29549"/>
    <lineage>
        <taxon>Bacteria</taxon>
        <taxon>Pseudomonadati</taxon>
        <taxon>Rhodothermota</taxon>
        <taxon>Rhodothermia</taxon>
        <taxon>Rhodothermales</taxon>
        <taxon>Rhodothermaceae</taxon>
        <taxon>Rhodothermus</taxon>
    </lineage>
</organism>
<comment type="catalytic activity">
    <reaction evidence="1 11">
        <text>AMP + diphosphate = 5-phospho-alpha-D-ribose 1-diphosphate + adenine</text>
        <dbReference type="Rhea" id="RHEA:16609"/>
        <dbReference type="ChEBI" id="CHEBI:16708"/>
        <dbReference type="ChEBI" id="CHEBI:33019"/>
        <dbReference type="ChEBI" id="CHEBI:58017"/>
        <dbReference type="ChEBI" id="CHEBI:456215"/>
        <dbReference type="EC" id="2.4.2.7"/>
    </reaction>
</comment>